<dbReference type="RefSeq" id="WP_185373167.1">
    <property type="nucleotide sequence ID" value="NZ_JAARRM010000002.1"/>
</dbReference>
<feature type="domain" description="Mga helix-turn-helix" evidence="1">
    <location>
        <begin position="85"/>
        <end position="164"/>
    </location>
</feature>
<sequence length="484" mass="57620">MNIYQFLDHSEQQKTYLLRFLESHHAEYLPSQKIMDFLSISNFKLQRLIDEINEDFQEHPETKKLQIKIENKHFIYCPNLTEKDISYLKLAYLEKSYLFLLLQELMIQPTSIYSFSDNFYISKTKAYNVQQELIQILAAFNLTIKGGKLVGDEIIIRNLLYNIYYNFYHGIKEPLIEHMDDRAKQYFSKLKTELSSNLPVTQRLKIFFFLFVNFFRIQAEEPLVDFISSETVLVSETVPEETINNFFTLFDLSDESSFQEVNYANLFFYAEKMTDQLPAELPHANLKKVKKNTTQLMKHFNSFFNDKYQVQLEKHYFAKTETEIYRINLKWEIFPTPVNSFISENQLSYFSEVYPEYYQFLTNYFEKNIKTIDLINKIALMYDYLFAFIISFPIGEISSKIYICVDFSRGANYSEYIKNNVLRFKSMNIIIQTTLTEDTQLFISDFLMPNLQCETVVWKEPPSHADWQLLGDLLVKIRRSSEVK</sequence>
<dbReference type="Proteomes" id="UP000559885">
    <property type="component" value="Unassembled WGS sequence"/>
</dbReference>
<dbReference type="AlphaFoldDB" id="A0A841ZPD4"/>
<comment type="caution">
    <text evidence="2">The sequence shown here is derived from an EMBL/GenBank/DDBJ whole genome shotgun (WGS) entry which is preliminary data.</text>
</comment>
<evidence type="ECO:0000259" key="1">
    <source>
        <dbReference type="Pfam" id="PF05043"/>
    </source>
</evidence>
<protein>
    <recommendedName>
        <fullName evidence="1">Mga helix-turn-helix domain-containing protein</fullName>
    </recommendedName>
</protein>
<evidence type="ECO:0000313" key="2">
    <source>
        <dbReference type="EMBL" id="MBC1521322.1"/>
    </source>
</evidence>
<dbReference type="InterPro" id="IPR007737">
    <property type="entry name" value="Mga_HTH"/>
</dbReference>
<gene>
    <name evidence="2" type="ORF">HB912_06655</name>
</gene>
<dbReference type="EMBL" id="JAARRM010000002">
    <property type="protein sequence ID" value="MBC1521322.1"/>
    <property type="molecule type" value="Genomic_DNA"/>
</dbReference>
<proteinExistence type="predicted"/>
<reference evidence="2 3" key="1">
    <citation type="submission" date="2020-03" db="EMBL/GenBank/DDBJ databases">
        <title>Soil Listeria distribution.</title>
        <authorList>
            <person name="Liao J."/>
            <person name="Wiedmann M."/>
        </authorList>
    </citation>
    <scope>NUCLEOTIDE SEQUENCE [LARGE SCALE GENOMIC DNA]</scope>
    <source>
        <strain evidence="2 3">FSL L7-1507</strain>
    </source>
</reference>
<organism evidence="2 3">
    <name type="scientific">Listeria aquatica</name>
    <dbReference type="NCBI Taxonomy" id="1494960"/>
    <lineage>
        <taxon>Bacteria</taxon>
        <taxon>Bacillati</taxon>
        <taxon>Bacillota</taxon>
        <taxon>Bacilli</taxon>
        <taxon>Bacillales</taxon>
        <taxon>Listeriaceae</taxon>
        <taxon>Listeria</taxon>
    </lineage>
</organism>
<dbReference type="Pfam" id="PF05043">
    <property type="entry name" value="Mga"/>
    <property type="match status" value="1"/>
</dbReference>
<name>A0A841ZPD4_9LIST</name>
<evidence type="ECO:0000313" key="3">
    <source>
        <dbReference type="Proteomes" id="UP000559885"/>
    </source>
</evidence>
<accession>A0A841ZPD4</accession>